<dbReference type="PANTHER" id="PTHR12565:SF312">
    <property type="entry name" value="TRANSCRIPTION FACTOR BHLH74"/>
    <property type="match status" value="1"/>
</dbReference>
<evidence type="ECO:0000256" key="3">
    <source>
        <dbReference type="ARBA" id="ARBA00023163"/>
    </source>
</evidence>
<feature type="compositionally biased region" description="Basic and acidic residues" evidence="5">
    <location>
        <begin position="195"/>
        <end position="246"/>
    </location>
</feature>
<evidence type="ECO:0000256" key="5">
    <source>
        <dbReference type="SAM" id="MobiDB-lite"/>
    </source>
</evidence>
<reference evidence="7 8" key="1">
    <citation type="journal article" date="2020" name="Nat. Commun.">
        <title>Genome of Tripterygium wilfordii and identification of cytochrome P450 involved in triptolide biosynthesis.</title>
        <authorList>
            <person name="Tu L."/>
            <person name="Su P."/>
            <person name="Zhang Z."/>
            <person name="Gao L."/>
            <person name="Wang J."/>
            <person name="Hu T."/>
            <person name="Zhou J."/>
            <person name="Zhang Y."/>
            <person name="Zhao Y."/>
            <person name="Liu Y."/>
            <person name="Song Y."/>
            <person name="Tong Y."/>
            <person name="Lu Y."/>
            <person name="Yang J."/>
            <person name="Xu C."/>
            <person name="Jia M."/>
            <person name="Peters R.J."/>
            <person name="Huang L."/>
            <person name="Gao W."/>
        </authorList>
    </citation>
    <scope>NUCLEOTIDE SEQUENCE [LARGE SCALE GENOMIC DNA]</scope>
    <source>
        <strain evidence="8">cv. XIE 37</strain>
        <tissue evidence="7">Leaf</tissue>
    </source>
</reference>
<dbReference type="InterPro" id="IPR011598">
    <property type="entry name" value="bHLH_dom"/>
</dbReference>
<feature type="region of interest" description="Disordered" evidence="5">
    <location>
        <begin position="157"/>
        <end position="246"/>
    </location>
</feature>
<dbReference type="PROSITE" id="PS50888">
    <property type="entry name" value="BHLH"/>
    <property type="match status" value="1"/>
</dbReference>
<dbReference type="InterPro" id="IPR036638">
    <property type="entry name" value="HLH_DNA-bd_sf"/>
</dbReference>
<comment type="subcellular location">
    <subcellularLocation>
        <location evidence="1">Nucleus</location>
    </subcellularLocation>
</comment>
<dbReference type="Proteomes" id="UP000593562">
    <property type="component" value="Unassembled WGS sequence"/>
</dbReference>
<dbReference type="EMBL" id="JAAARO010000012">
    <property type="protein sequence ID" value="KAF5739836.1"/>
    <property type="molecule type" value="Genomic_DNA"/>
</dbReference>
<dbReference type="InterPro" id="IPR024097">
    <property type="entry name" value="bHLH_ZIP_TF"/>
</dbReference>
<evidence type="ECO:0000313" key="8">
    <source>
        <dbReference type="Proteomes" id="UP000593562"/>
    </source>
</evidence>
<dbReference type="Gene3D" id="4.10.280.10">
    <property type="entry name" value="Helix-loop-helix DNA-binding domain"/>
    <property type="match status" value="1"/>
</dbReference>
<dbReference type="GO" id="GO:0046983">
    <property type="term" value="F:protein dimerization activity"/>
    <property type="evidence" value="ECO:0007669"/>
    <property type="project" value="InterPro"/>
</dbReference>
<evidence type="ECO:0000256" key="4">
    <source>
        <dbReference type="ARBA" id="ARBA00023242"/>
    </source>
</evidence>
<gene>
    <name evidence="7" type="ORF">HS088_TW12G01047</name>
</gene>
<dbReference type="Pfam" id="PF00010">
    <property type="entry name" value="HLH"/>
    <property type="match status" value="1"/>
</dbReference>
<name>A0A7J7D187_TRIWF</name>
<dbReference type="SMART" id="SM00353">
    <property type="entry name" value="HLH"/>
    <property type="match status" value="1"/>
</dbReference>
<organism evidence="7 8">
    <name type="scientific">Tripterygium wilfordii</name>
    <name type="common">Thunder God vine</name>
    <dbReference type="NCBI Taxonomy" id="458696"/>
    <lineage>
        <taxon>Eukaryota</taxon>
        <taxon>Viridiplantae</taxon>
        <taxon>Streptophyta</taxon>
        <taxon>Embryophyta</taxon>
        <taxon>Tracheophyta</taxon>
        <taxon>Spermatophyta</taxon>
        <taxon>Magnoliopsida</taxon>
        <taxon>eudicotyledons</taxon>
        <taxon>Gunneridae</taxon>
        <taxon>Pentapetalae</taxon>
        <taxon>rosids</taxon>
        <taxon>fabids</taxon>
        <taxon>Celastrales</taxon>
        <taxon>Celastraceae</taxon>
        <taxon>Tripterygium</taxon>
    </lineage>
</organism>
<sequence>MSGGENDDMRFQSRGENGVNCPSSGISTNTISTMSMYKPSNEAGPFYCSSWDPIVPLSQPENFGGASIVSHGAFADSTYPLVMENQGISGPSHLVRYASGSNYSEVVPKLSSFGSGGFSDMVSSFGLPDYGQITTIGCRPPSCAAQHLVRNEGTLTNGEQSQEDHQMSEGAIEASPTGRRRKRAPESTAPFDPNKNNEGERRKASSGESSDVQKEQDEKKPKFERNTGANSHDKQAKDNSNRGDAPKEDYIHVRARRGQATNSHSLAERVRREKISERMRLLQELVPGCNKITGKAVMLDEIINYVQSLQQQVEVCYSKSSQLELELFSIGCFCT</sequence>
<dbReference type="AlphaFoldDB" id="A0A7J7D187"/>
<feature type="region of interest" description="Disordered" evidence="5">
    <location>
        <begin position="1"/>
        <end position="25"/>
    </location>
</feature>
<dbReference type="PANTHER" id="PTHR12565">
    <property type="entry name" value="STEROL REGULATORY ELEMENT-BINDING PROTEIN"/>
    <property type="match status" value="1"/>
</dbReference>
<protein>
    <submittedName>
        <fullName evidence="7">Transcription factor bHLH74 isoform X2</fullName>
    </submittedName>
</protein>
<keyword evidence="4" id="KW-0539">Nucleus</keyword>
<accession>A0A7J7D187</accession>
<evidence type="ECO:0000259" key="6">
    <source>
        <dbReference type="PROSITE" id="PS50888"/>
    </source>
</evidence>
<keyword evidence="2" id="KW-0805">Transcription regulation</keyword>
<comment type="caution">
    <text evidence="7">The sequence shown here is derived from an EMBL/GenBank/DDBJ whole genome shotgun (WGS) entry which is preliminary data.</text>
</comment>
<evidence type="ECO:0000313" key="7">
    <source>
        <dbReference type="EMBL" id="KAF5739836.1"/>
    </source>
</evidence>
<keyword evidence="3" id="KW-0804">Transcription</keyword>
<dbReference type="GO" id="GO:0005634">
    <property type="term" value="C:nucleus"/>
    <property type="evidence" value="ECO:0007669"/>
    <property type="project" value="UniProtKB-SubCell"/>
</dbReference>
<keyword evidence="8" id="KW-1185">Reference proteome</keyword>
<dbReference type="FunCoup" id="A0A7J7D187">
    <property type="interactions" value="730"/>
</dbReference>
<dbReference type="GO" id="GO:0003700">
    <property type="term" value="F:DNA-binding transcription factor activity"/>
    <property type="evidence" value="ECO:0007669"/>
    <property type="project" value="TreeGrafter"/>
</dbReference>
<dbReference type="SUPFAM" id="SSF47459">
    <property type="entry name" value="HLH, helix-loop-helix DNA-binding domain"/>
    <property type="match status" value="1"/>
</dbReference>
<feature type="domain" description="BHLH" evidence="6">
    <location>
        <begin position="259"/>
        <end position="309"/>
    </location>
</feature>
<evidence type="ECO:0000256" key="1">
    <source>
        <dbReference type="ARBA" id="ARBA00004123"/>
    </source>
</evidence>
<proteinExistence type="predicted"/>
<evidence type="ECO:0000256" key="2">
    <source>
        <dbReference type="ARBA" id="ARBA00023015"/>
    </source>
</evidence>
<dbReference type="InParanoid" id="A0A7J7D187"/>